<dbReference type="GO" id="GO:0000724">
    <property type="term" value="P:double-strand break repair via homologous recombination"/>
    <property type="evidence" value="ECO:0007669"/>
    <property type="project" value="TreeGrafter"/>
</dbReference>
<dbReference type="RefSeq" id="XP_007861792.1">
    <property type="nucleotide sequence ID" value="XM_007863601.1"/>
</dbReference>
<dbReference type="EC" id="5.6.2.4" evidence="5"/>
<sequence length="271" mass="30448">MSAAVPHTANAFSSPEGRIWTRSILRKLVPFDPHDYQLEGVCKCLDGVDLFAITATGDGKTGYFYMYILMVIYLSNNSAAWPKGTFFPQDPVIIVVCPTNGIEEQMASKMTAFGLRTLAVNSHTLHEAAERKEDLWVIARTRIAMLMLSPEQLVAKGFKNLLSHEPFWRRIVAMGVDEAHLLLQWGKGFRKAFLEIGFMRARLPSRAVVMAVTATMAPGKRFGAVCELLGYKQGAFHEIRRSNFRPEIQLLFRPLNCGIGGRRFPSLLWVL</sequence>
<dbReference type="GO" id="GO:0005694">
    <property type="term" value="C:chromosome"/>
    <property type="evidence" value="ECO:0007669"/>
    <property type="project" value="TreeGrafter"/>
</dbReference>
<dbReference type="HOGENOM" id="CLU_010294_0_0_1"/>
<evidence type="ECO:0000256" key="2">
    <source>
        <dbReference type="ARBA" id="ARBA00023125"/>
    </source>
</evidence>
<feature type="non-terminal residue" evidence="7">
    <location>
        <position position="271"/>
    </location>
</feature>
<dbReference type="PROSITE" id="PS51192">
    <property type="entry name" value="HELICASE_ATP_BIND_1"/>
    <property type="match status" value="1"/>
</dbReference>
<dbReference type="PANTHER" id="PTHR13710:SF105">
    <property type="entry name" value="ATP-DEPENDENT DNA HELICASE Q1"/>
    <property type="match status" value="1"/>
</dbReference>
<name>S7RWC2_GLOTA</name>
<dbReference type="AlphaFoldDB" id="S7RWC2"/>
<evidence type="ECO:0000256" key="1">
    <source>
        <dbReference type="ARBA" id="ARBA00005446"/>
    </source>
</evidence>
<proteinExistence type="inferred from homology"/>
<evidence type="ECO:0000256" key="5">
    <source>
        <dbReference type="ARBA" id="ARBA00034808"/>
    </source>
</evidence>
<gene>
    <name evidence="7" type="ORF">GLOTRDRAFT_34856</name>
</gene>
<dbReference type="Gene3D" id="3.40.50.300">
    <property type="entry name" value="P-loop containing nucleotide triphosphate hydrolases"/>
    <property type="match status" value="1"/>
</dbReference>
<dbReference type="GO" id="GO:0005524">
    <property type="term" value="F:ATP binding"/>
    <property type="evidence" value="ECO:0007669"/>
    <property type="project" value="InterPro"/>
</dbReference>
<keyword evidence="3" id="KW-0413">Isomerase</keyword>
<comment type="similarity">
    <text evidence="1">Belongs to the helicase family. RecQ subfamily.</text>
</comment>
<evidence type="ECO:0000256" key="3">
    <source>
        <dbReference type="ARBA" id="ARBA00023235"/>
    </source>
</evidence>
<dbReference type="eggNOG" id="KOG0352">
    <property type="taxonomic scope" value="Eukaryota"/>
</dbReference>
<evidence type="ECO:0000313" key="8">
    <source>
        <dbReference type="Proteomes" id="UP000030669"/>
    </source>
</evidence>
<dbReference type="InterPro" id="IPR014001">
    <property type="entry name" value="Helicase_ATP-bd"/>
</dbReference>
<evidence type="ECO:0000256" key="4">
    <source>
        <dbReference type="ARBA" id="ARBA00034617"/>
    </source>
</evidence>
<dbReference type="InterPro" id="IPR011545">
    <property type="entry name" value="DEAD/DEAH_box_helicase_dom"/>
</dbReference>
<dbReference type="STRING" id="670483.S7RWC2"/>
<dbReference type="GeneID" id="19305588"/>
<dbReference type="GO" id="GO:0005737">
    <property type="term" value="C:cytoplasm"/>
    <property type="evidence" value="ECO:0007669"/>
    <property type="project" value="TreeGrafter"/>
</dbReference>
<dbReference type="SMART" id="SM00487">
    <property type="entry name" value="DEXDc"/>
    <property type="match status" value="1"/>
</dbReference>
<feature type="domain" description="Helicase ATP-binding" evidence="6">
    <location>
        <begin position="41"/>
        <end position="234"/>
    </location>
</feature>
<dbReference type="InterPro" id="IPR027417">
    <property type="entry name" value="P-loop_NTPase"/>
</dbReference>
<dbReference type="Proteomes" id="UP000030669">
    <property type="component" value="Unassembled WGS sequence"/>
</dbReference>
<protein>
    <recommendedName>
        <fullName evidence="5">DNA 3'-5' helicase</fullName>
        <ecNumber evidence="5">5.6.2.4</ecNumber>
    </recommendedName>
</protein>
<evidence type="ECO:0000259" key="6">
    <source>
        <dbReference type="PROSITE" id="PS51192"/>
    </source>
</evidence>
<comment type="catalytic activity">
    <reaction evidence="4">
        <text>Couples ATP hydrolysis with the unwinding of duplex DNA by translocating in the 3'-5' direction.</text>
        <dbReference type="EC" id="5.6.2.4"/>
    </reaction>
</comment>
<dbReference type="OrthoDB" id="3269685at2759"/>
<dbReference type="GO" id="GO:0009378">
    <property type="term" value="F:four-way junction helicase activity"/>
    <property type="evidence" value="ECO:0007669"/>
    <property type="project" value="TreeGrafter"/>
</dbReference>
<dbReference type="KEGG" id="gtr:GLOTRDRAFT_34856"/>
<dbReference type="GO" id="GO:0043138">
    <property type="term" value="F:3'-5' DNA helicase activity"/>
    <property type="evidence" value="ECO:0007669"/>
    <property type="project" value="UniProtKB-EC"/>
</dbReference>
<accession>S7RWC2</accession>
<keyword evidence="2" id="KW-0238">DNA-binding</keyword>
<reference evidence="7 8" key="1">
    <citation type="journal article" date="2012" name="Science">
        <title>The Paleozoic origin of enzymatic lignin decomposition reconstructed from 31 fungal genomes.</title>
        <authorList>
            <person name="Floudas D."/>
            <person name="Binder M."/>
            <person name="Riley R."/>
            <person name="Barry K."/>
            <person name="Blanchette R.A."/>
            <person name="Henrissat B."/>
            <person name="Martinez A.T."/>
            <person name="Otillar R."/>
            <person name="Spatafora J.W."/>
            <person name="Yadav J.S."/>
            <person name="Aerts A."/>
            <person name="Benoit I."/>
            <person name="Boyd A."/>
            <person name="Carlson A."/>
            <person name="Copeland A."/>
            <person name="Coutinho P.M."/>
            <person name="de Vries R.P."/>
            <person name="Ferreira P."/>
            <person name="Findley K."/>
            <person name="Foster B."/>
            <person name="Gaskell J."/>
            <person name="Glotzer D."/>
            <person name="Gorecki P."/>
            <person name="Heitman J."/>
            <person name="Hesse C."/>
            <person name="Hori C."/>
            <person name="Igarashi K."/>
            <person name="Jurgens J.A."/>
            <person name="Kallen N."/>
            <person name="Kersten P."/>
            <person name="Kohler A."/>
            <person name="Kuees U."/>
            <person name="Kumar T.K.A."/>
            <person name="Kuo A."/>
            <person name="LaButti K."/>
            <person name="Larrondo L.F."/>
            <person name="Lindquist E."/>
            <person name="Ling A."/>
            <person name="Lombard V."/>
            <person name="Lucas S."/>
            <person name="Lundell T."/>
            <person name="Martin R."/>
            <person name="McLaughlin D.J."/>
            <person name="Morgenstern I."/>
            <person name="Morin E."/>
            <person name="Murat C."/>
            <person name="Nagy L.G."/>
            <person name="Nolan M."/>
            <person name="Ohm R.A."/>
            <person name="Patyshakuliyeva A."/>
            <person name="Rokas A."/>
            <person name="Ruiz-Duenas F.J."/>
            <person name="Sabat G."/>
            <person name="Salamov A."/>
            <person name="Samejima M."/>
            <person name="Schmutz J."/>
            <person name="Slot J.C."/>
            <person name="St John F."/>
            <person name="Stenlid J."/>
            <person name="Sun H."/>
            <person name="Sun S."/>
            <person name="Syed K."/>
            <person name="Tsang A."/>
            <person name="Wiebenga A."/>
            <person name="Young D."/>
            <person name="Pisabarro A."/>
            <person name="Eastwood D.C."/>
            <person name="Martin F."/>
            <person name="Cullen D."/>
            <person name="Grigoriev I.V."/>
            <person name="Hibbett D.S."/>
        </authorList>
    </citation>
    <scope>NUCLEOTIDE SEQUENCE [LARGE SCALE GENOMIC DNA]</scope>
    <source>
        <strain evidence="7 8">ATCC 11539</strain>
    </source>
</reference>
<dbReference type="PANTHER" id="PTHR13710">
    <property type="entry name" value="DNA HELICASE RECQ FAMILY MEMBER"/>
    <property type="match status" value="1"/>
</dbReference>
<dbReference type="GO" id="GO:0003677">
    <property type="term" value="F:DNA binding"/>
    <property type="evidence" value="ECO:0007669"/>
    <property type="project" value="UniProtKB-KW"/>
</dbReference>
<dbReference type="SUPFAM" id="SSF52540">
    <property type="entry name" value="P-loop containing nucleoside triphosphate hydrolases"/>
    <property type="match status" value="1"/>
</dbReference>
<dbReference type="Pfam" id="PF00270">
    <property type="entry name" value="DEAD"/>
    <property type="match status" value="1"/>
</dbReference>
<dbReference type="EMBL" id="KB469297">
    <property type="protein sequence ID" value="EPQ59180.1"/>
    <property type="molecule type" value="Genomic_DNA"/>
</dbReference>
<organism evidence="7 8">
    <name type="scientific">Gloeophyllum trabeum (strain ATCC 11539 / FP-39264 / Madison 617)</name>
    <name type="common">Brown rot fungus</name>
    <dbReference type="NCBI Taxonomy" id="670483"/>
    <lineage>
        <taxon>Eukaryota</taxon>
        <taxon>Fungi</taxon>
        <taxon>Dikarya</taxon>
        <taxon>Basidiomycota</taxon>
        <taxon>Agaricomycotina</taxon>
        <taxon>Agaricomycetes</taxon>
        <taxon>Gloeophyllales</taxon>
        <taxon>Gloeophyllaceae</taxon>
        <taxon>Gloeophyllum</taxon>
    </lineage>
</organism>
<evidence type="ECO:0000313" key="7">
    <source>
        <dbReference type="EMBL" id="EPQ59180.1"/>
    </source>
</evidence>
<dbReference type="OMA" id="CAINDEY"/>
<keyword evidence="8" id="KW-1185">Reference proteome</keyword>